<evidence type="ECO:0000313" key="2">
    <source>
        <dbReference type="EMBL" id="HCY83043.1"/>
    </source>
</evidence>
<reference evidence="2 3" key="1">
    <citation type="journal article" date="2018" name="Nat. Biotechnol.">
        <title>A standardized bacterial taxonomy based on genome phylogeny substantially revises the tree of life.</title>
        <authorList>
            <person name="Parks D.H."/>
            <person name="Chuvochina M."/>
            <person name="Waite D.W."/>
            <person name="Rinke C."/>
            <person name="Skarshewski A."/>
            <person name="Chaumeil P.A."/>
            <person name="Hugenholtz P."/>
        </authorList>
    </citation>
    <scope>NUCLEOTIDE SEQUENCE [LARGE SCALE GENOMIC DNA]</scope>
    <source>
        <strain evidence="2">UBA10227</strain>
    </source>
</reference>
<protein>
    <submittedName>
        <fullName evidence="2">Uncharacterized protein</fullName>
    </submittedName>
</protein>
<dbReference type="EMBL" id="DPRK01000263">
    <property type="protein sequence ID" value="HCY83043.1"/>
    <property type="molecule type" value="Genomic_DNA"/>
</dbReference>
<gene>
    <name evidence="2" type="ORF">DHV22_16300</name>
</gene>
<dbReference type="AlphaFoldDB" id="A0A3D6BUY8"/>
<organism evidence="2 3">
    <name type="scientific">Xanthomarina gelatinilytica</name>
    <dbReference type="NCBI Taxonomy" id="1137281"/>
    <lineage>
        <taxon>Bacteria</taxon>
        <taxon>Pseudomonadati</taxon>
        <taxon>Bacteroidota</taxon>
        <taxon>Flavobacteriia</taxon>
        <taxon>Flavobacteriales</taxon>
        <taxon>Flavobacteriaceae</taxon>
        <taxon>Xanthomarina</taxon>
    </lineage>
</organism>
<evidence type="ECO:0000256" key="1">
    <source>
        <dbReference type="SAM" id="SignalP"/>
    </source>
</evidence>
<dbReference type="Proteomes" id="UP000263268">
    <property type="component" value="Unassembled WGS sequence"/>
</dbReference>
<name>A0A3D6BUY8_9FLAO</name>
<proteinExistence type="predicted"/>
<accession>A0A3D6BUY8</accession>
<keyword evidence="1" id="KW-0732">Signal</keyword>
<comment type="caution">
    <text evidence="2">The sequence shown here is derived from an EMBL/GenBank/DDBJ whole genome shotgun (WGS) entry which is preliminary data.</text>
</comment>
<sequence length="200" mass="21547">MKTIKLLFKPMLIAILLITHTSCSSDDNPIDENPNPPTDSHFYELSFTGGATDGETLTGNLPIGYGNSGVVAIRSTSTNGQGETEDTIILTLTDEIQTPNLNLAMGLTMNNNQALGFGPNVNETSSGMTITYGNYVMNSLSGSSTITDYGEQTVYTGVTYAHFKITFTADMQVGYTNQTDTFTTQVTGTIIVRRPIFNSL</sequence>
<feature type="signal peptide" evidence="1">
    <location>
        <begin position="1"/>
        <end position="24"/>
    </location>
</feature>
<evidence type="ECO:0000313" key="3">
    <source>
        <dbReference type="Proteomes" id="UP000263268"/>
    </source>
</evidence>
<feature type="chain" id="PRO_5017617539" evidence="1">
    <location>
        <begin position="25"/>
        <end position="200"/>
    </location>
</feature>